<organism evidence="2 3">
    <name type="scientific">Pontixanthobacter gangjinensis</name>
    <dbReference type="NCBI Taxonomy" id="1028742"/>
    <lineage>
        <taxon>Bacteria</taxon>
        <taxon>Pseudomonadati</taxon>
        <taxon>Pseudomonadota</taxon>
        <taxon>Alphaproteobacteria</taxon>
        <taxon>Sphingomonadales</taxon>
        <taxon>Erythrobacteraceae</taxon>
        <taxon>Pontixanthobacter</taxon>
    </lineage>
</organism>
<evidence type="ECO:0000313" key="3">
    <source>
        <dbReference type="Proteomes" id="UP000468943"/>
    </source>
</evidence>
<accession>A0A6I4SJK2</accession>
<comment type="caution">
    <text evidence="2">The sequence shown here is derived from an EMBL/GenBank/DDBJ whole genome shotgun (WGS) entry which is preliminary data.</text>
</comment>
<keyword evidence="3" id="KW-1185">Reference proteome</keyword>
<protein>
    <submittedName>
        <fullName evidence="2">Helix-turn-helix domain-containing protein</fullName>
    </submittedName>
</protein>
<evidence type="ECO:0000259" key="1">
    <source>
        <dbReference type="Pfam" id="PF12728"/>
    </source>
</evidence>
<dbReference type="InterPro" id="IPR009061">
    <property type="entry name" value="DNA-bd_dom_put_sf"/>
</dbReference>
<gene>
    <name evidence="2" type="ORF">GRI36_00190</name>
</gene>
<dbReference type="Proteomes" id="UP000468943">
    <property type="component" value="Unassembled WGS sequence"/>
</dbReference>
<dbReference type="EMBL" id="WTYS01000001">
    <property type="protein sequence ID" value="MXO55290.1"/>
    <property type="molecule type" value="Genomic_DNA"/>
</dbReference>
<reference evidence="2 3" key="1">
    <citation type="submission" date="2019-12" db="EMBL/GenBank/DDBJ databases">
        <title>Genomic-based taxomic classification of the family Erythrobacteraceae.</title>
        <authorList>
            <person name="Xu L."/>
        </authorList>
    </citation>
    <scope>NUCLEOTIDE SEQUENCE [LARGE SCALE GENOMIC DNA]</scope>
    <source>
        <strain evidence="2 3">JCM 17802</strain>
    </source>
</reference>
<dbReference type="Gene3D" id="1.10.10.10">
    <property type="entry name" value="Winged helix-like DNA-binding domain superfamily/Winged helix DNA-binding domain"/>
    <property type="match status" value="1"/>
</dbReference>
<evidence type="ECO:0000313" key="2">
    <source>
        <dbReference type="EMBL" id="MXO55290.1"/>
    </source>
</evidence>
<dbReference type="SUPFAM" id="SSF46955">
    <property type="entry name" value="Putative DNA-binding domain"/>
    <property type="match status" value="1"/>
</dbReference>
<sequence length="63" mass="7397">MLINEQSNLLTVSNAADILRVSRRTLSRWARLRKGPPRIKVGRTIYYRREAIDKWLLSLEETA</sequence>
<name>A0A6I4SJK2_9SPHN</name>
<dbReference type="InterPro" id="IPR036388">
    <property type="entry name" value="WH-like_DNA-bd_sf"/>
</dbReference>
<feature type="domain" description="Helix-turn-helix" evidence="1">
    <location>
        <begin position="9"/>
        <end position="57"/>
    </location>
</feature>
<dbReference type="OrthoDB" id="9806994at2"/>
<proteinExistence type="predicted"/>
<dbReference type="InterPro" id="IPR041657">
    <property type="entry name" value="HTH_17"/>
</dbReference>
<dbReference type="AlphaFoldDB" id="A0A6I4SJK2"/>
<dbReference type="Pfam" id="PF12728">
    <property type="entry name" value="HTH_17"/>
    <property type="match status" value="1"/>
</dbReference>